<evidence type="ECO:0000256" key="3">
    <source>
        <dbReference type="ARBA" id="ARBA00022989"/>
    </source>
</evidence>
<sequence>MMSEVSPLTNQRYIRFIIIICGIVAGAGIGVVSVMFSPLIALALVISILIIIAIWRYPMLGIILIAFSLPFERIGAYEFQGFTIRASQLLLLITSLICFVQALGSRRANRQSHQMLVQLGAFVAVTTISLLNAQNMERSVTILGFTVFTMLLTWLVPSLIRTERQVRTIILVVLISAFIVSGFGIFQFLGDMVGLPPSVTGLRELYTKDVLGFPRVQSTAYEPLYFANYLLIPLSLALTLFLASSQVMKHASLILLLLTGGVSFILTVSRGAYLGLACAVAIVAIYYLRRVFTLRNIIIISITAVVIWFAVVEVLGYGGEVFNLEKYEEHVTGVFLGASYDERVYTFEQAFTVWRGHPFFGTGVGGFGPVIATHPYVVPDDGWKIVNNEFIELLAETGIIGLALFIAFAIALIVRSFHAIRLSNDGTLRALMVGLLAAWIGILAQYLTFSTLYIMHIWFLVGLIIATQNIIFSKSRSADTI</sequence>
<feature type="transmembrane region" description="Helical" evidence="5">
    <location>
        <begin position="12"/>
        <end position="32"/>
    </location>
</feature>
<dbReference type="InterPro" id="IPR051533">
    <property type="entry name" value="WaaL-like"/>
</dbReference>
<feature type="transmembrane region" description="Helical" evidence="5">
    <location>
        <begin position="297"/>
        <end position="317"/>
    </location>
</feature>
<feature type="transmembrane region" description="Helical" evidence="5">
    <location>
        <begin position="169"/>
        <end position="189"/>
    </location>
</feature>
<dbReference type="Proteomes" id="UP000179164">
    <property type="component" value="Unassembled WGS sequence"/>
</dbReference>
<evidence type="ECO:0000256" key="1">
    <source>
        <dbReference type="ARBA" id="ARBA00004141"/>
    </source>
</evidence>
<feature type="transmembrane region" description="Helical" evidence="5">
    <location>
        <begin position="426"/>
        <end position="447"/>
    </location>
</feature>
<dbReference type="AlphaFoldDB" id="A0A1G2B9F1"/>
<evidence type="ECO:0000259" key="6">
    <source>
        <dbReference type="Pfam" id="PF04932"/>
    </source>
</evidence>
<dbReference type="EMBL" id="MHKE01000003">
    <property type="protein sequence ID" value="OGY84900.1"/>
    <property type="molecule type" value="Genomic_DNA"/>
</dbReference>
<feature type="transmembrane region" description="Helical" evidence="5">
    <location>
        <begin position="39"/>
        <end position="66"/>
    </location>
</feature>
<feature type="transmembrane region" description="Helical" evidence="5">
    <location>
        <begin position="250"/>
        <end position="266"/>
    </location>
</feature>
<evidence type="ECO:0000256" key="4">
    <source>
        <dbReference type="ARBA" id="ARBA00023136"/>
    </source>
</evidence>
<comment type="subcellular location">
    <subcellularLocation>
        <location evidence="1">Membrane</location>
        <topology evidence="1">Multi-pass membrane protein</topology>
    </subcellularLocation>
</comment>
<dbReference type="GO" id="GO:0016020">
    <property type="term" value="C:membrane"/>
    <property type="evidence" value="ECO:0007669"/>
    <property type="project" value="UniProtKB-SubCell"/>
</dbReference>
<dbReference type="PANTHER" id="PTHR37422">
    <property type="entry name" value="TEICHURONIC ACID BIOSYNTHESIS PROTEIN TUAE"/>
    <property type="match status" value="1"/>
</dbReference>
<evidence type="ECO:0000256" key="2">
    <source>
        <dbReference type="ARBA" id="ARBA00022692"/>
    </source>
</evidence>
<name>A0A1G2B9F1_9BACT</name>
<reference evidence="7 8" key="1">
    <citation type="journal article" date="2016" name="Nat. Commun.">
        <title>Thousands of microbial genomes shed light on interconnected biogeochemical processes in an aquifer system.</title>
        <authorList>
            <person name="Anantharaman K."/>
            <person name="Brown C.T."/>
            <person name="Hug L.A."/>
            <person name="Sharon I."/>
            <person name="Castelle C.J."/>
            <person name="Probst A.J."/>
            <person name="Thomas B.C."/>
            <person name="Singh A."/>
            <person name="Wilkins M.J."/>
            <person name="Karaoz U."/>
            <person name="Brodie E.L."/>
            <person name="Williams K.H."/>
            <person name="Hubbard S.S."/>
            <person name="Banfield J.F."/>
        </authorList>
    </citation>
    <scope>NUCLEOTIDE SEQUENCE [LARGE SCALE GENOMIC DNA]</scope>
</reference>
<dbReference type="PANTHER" id="PTHR37422:SF13">
    <property type="entry name" value="LIPOPOLYSACCHARIDE BIOSYNTHESIS PROTEIN PA4999-RELATED"/>
    <property type="match status" value="1"/>
</dbReference>
<evidence type="ECO:0000256" key="5">
    <source>
        <dbReference type="SAM" id="Phobius"/>
    </source>
</evidence>
<feature type="transmembrane region" description="Helical" evidence="5">
    <location>
        <begin position="86"/>
        <end position="104"/>
    </location>
</feature>
<gene>
    <name evidence="7" type="ORF">A2898_03150</name>
</gene>
<feature type="transmembrane region" description="Helical" evidence="5">
    <location>
        <begin position="224"/>
        <end position="243"/>
    </location>
</feature>
<organism evidence="7 8">
    <name type="scientific">Candidatus Kerfeldbacteria bacterium RIFCSPLOWO2_01_FULL_48_11</name>
    <dbReference type="NCBI Taxonomy" id="1798543"/>
    <lineage>
        <taxon>Bacteria</taxon>
        <taxon>Candidatus Kerfeldiibacteriota</taxon>
    </lineage>
</organism>
<keyword evidence="4 5" id="KW-0472">Membrane</keyword>
<proteinExistence type="predicted"/>
<feature type="transmembrane region" description="Helical" evidence="5">
    <location>
        <begin position="453"/>
        <end position="472"/>
    </location>
</feature>
<evidence type="ECO:0000313" key="7">
    <source>
        <dbReference type="EMBL" id="OGY84900.1"/>
    </source>
</evidence>
<feature type="transmembrane region" description="Helical" evidence="5">
    <location>
        <begin position="116"/>
        <end position="133"/>
    </location>
</feature>
<protein>
    <recommendedName>
        <fullName evidence="6">O-antigen ligase-related domain-containing protein</fullName>
    </recommendedName>
</protein>
<feature type="transmembrane region" description="Helical" evidence="5">
    <location>
        <begin position="393"/>
        <end position="414"/>
    </location>
</feature>
<dbReference type="InterPro" id="IPR007016">
    <property type="entry name" value="O-antigen_ligase-rel_domated"/>
</dbReference>
<dbReference type="Pfam" id="PF04932">
    <property type="entry name" value="Wzy_C"/>
    <property type="match status" value="1"/>
</dbReference>
<keyword evidence="2 5" id="KW-0812">Transmembrane</keyword>
<dbReference type="STRING" id="1798543.A2898_03150"/>
<evidence type="ECO:0000313" key="8">
    <source>
        <dbReference type="Proteomes" id="UP000179164"/>
    </source>
</evidence>
<feature type="transmembrane region" description="Helical" evidence="5">
    <location>
        <begin position="139"/>
        <end position="157"/>
    </location>
</feature>
<accession>A0A1G2B9F1</accession>
<keyword evidence="3 5" id="KW-1133">Transmembrane helix</keyword>
<feature type="transmembrane region" description="Helical" evidence="5">
    <location>
        <begin position="272"/>
        <end position="288"/>
    </location>
</feature>
<feature type="domain" description="O-antigen ligase-related" evidence="6">
    <location>
        <begin position="256"/>
        <end position="406"/>
    </location>
</feature>
<comment type="caution">
    <text evidence="7">The sequence shown here is derived from an EMBL/GenBank/DDBJ whole genome shotgun (WGS) entry which is preliminary data.</text>
</comment>